<feature type="region of interest" description="Disordered" evidence="1">
    <location>
        <begin position="95"/>
        <end position="125"/>
    </location>
</feature>
<gene>
    <name evidence="2" type="ORF">IQ26_05291</name>
</gene>
<feature type="compositionally biased region" description="Basic and acidic residues" evidence="1">
    <location>
        <begin position="95"/>
        <end position="105"/>
    </location>
</feature>
<comment type="caution">
    <text evidence="2">The sequence shown here is derived from an EMBL/GenBank/DDBJ whole genome shotgun (WGS) entry which is preliminary data.</text>
</comment>
<name>A0A562N8H5_9HYPH</name>
<evidence type="ECO:0000313" key="2">
    <source>
        <dbReference type="EMBL" id="TWI28413.1"/>
    </source>
</evidence>
<organism evidence="2 3">
    <name type="scientific">Mesorhizobium tianshanense</name>
    <dbReference type="NCBI Taxonomy" id="39844"/>
    <lineage>
        <taxon>Bacteria</taxon>
        <taxon>Pseudomonadati</taxon>
        <taxon>Pseudomonadota</taxon>
        <taxon>Alphaproteobacteria</taxon>
        <taxon>Hyphomicrobiales</taxon>
        <taxon>Phyllobacteriaceae</taxon>
        <taxon>Mesorhizobium</taxon>
    </lineage>
</organism>
<dbReference type="Proteomes" id="UP000317122">
    <property type="component" value="Unassembled WGS sequence"/>
</dbReference>
<dbReference type="EMBL" id="VLKT01000038">
    <property type="protein sequence ID" value="TWI28413.1"/>
    <property type="molecule type" value="Genomic_DNA"/>
</dbReference>
<protein>
    <submittedName>
        <fullName evidence="2">Uncharacterized protein</fullName>
    </submittedName>
</protein>
<accession>A0A562N8H5</accession>
<keyword evidence="3" id="KW-1185">Reference proteome</keyword>
<reference evidence="2 3" key="1">
    <citation type="journal article" date="2015" name="Stand. Genomic Sci.">
        <title>Genomic Encyclopedia of Bacterial and Archaeal Type Strains, Phase III: the genomes of soil and plant-associated and newly described type strains.</title>
        <authorList>
            <person name="Whitman W.B."/>
            <person name="Woyke T."/>
            <person name="Klenk H.P."/>
            <person name="Zhou Y."/>
            <person name="Lilburn T.G."/>
            <person name="Beck B.J."/>
            <person name="De Vos P."/>
            <person name="Vandamme P."/>
            <person name="Eisen J.A."/>
            <person name="Garrity G."/>
            <person name="Hugenholtz P."/>
            <person name="Kyrpides N.C."/>
        </authorList>
    </citation>
    <scope>NUCLEOTIDE SEQUENCE [LARGE SCALE GENOMIC DNA]</scope>
    <source>
        <strain evidence="2 3">CGMCC 1.2546</strain>
    </source>
</reference>
<sequence>MRPSLLLFCKNNNARQCESTPVVDHCNESGISGCLLSMEEILQRRMAVAVGHGGFAVNMLRWQGVGSAPQGELARSPSGPLRLRTPWEGHSTLDLERRQSQEHSKPGAGQPSRLAAAGRKNRPATDAVSQILKNRTCNYALPPARLSWKGTKSGDARHKAATKRTTVRSIFLPIHRQATSLSPAVGPARMISKFDPARASLQVIAGRVLCLSSMRSIK</sequence>
<dbReference type="AlphaFoldDB" id="A0A562N8H5"/>
<proteinExistence type="predicted"/>
<evidence type="ECO:0000313" key="3">
    <source>
        <dbReference type="Proteomes" id="UP000317122"/>
    </source>
</evidence>
<evidence type="ECO:0000256" key="1">
    <source>
        <dbReference type="SAM" id="MobiDB-lite"/>
    </source>
</evidence>